<gene>
    <name evidence="7" type="ORF">LX99_02871</name>
</gene>
<dbReference type="GO" id="GO:0003677">
    <property type="term" value="F:DNA binding"/>
    <property type="evidence" value="ECO:0007669"/>
    <property type="project" value="InterPro"/>
</dbReference>
<evidence type="ECO:0000256" key="4">
    <source>
        <dbReference type="ARBA" id="ARBA00023163"/>
    </source>
</evidence>
<dbReference type="InterPro" id="IPR014284">
    <property type="entry name" value="RNA_pol_sigma-70_dom"/>
</dbReference>
<evidence type="ECO:0000313" key="8">
    <source>
        <dbReference type="Proteomes" id="UP000245678"/>
    </source>
</evidence>
<dbReference type="NCBIfam" id="TIGR02937">
    <property type="entry name" value="sigma70-ECF"/>
    <property type="match status" value="1"/>
</dbReference>
<dbReference type="GO" id="GO:0016987">
    <property type="term" value="F:sigma factor activity"/>
    <property type="evidence" value="ECO:0007669"/>
    <property type="project" value="UniProtKB-KW"/>
</dbReference>
<dbReference type="EMBL" id="QGHA01000005">
    <property type="protein sequence ID" value="PWK77061.1"/>
    <property type="molecule type" value="Genomic_DNA"/>
</dbReference>
<proteinExistence type="inferred from homology"/>
<organism evidence="7 8">
    <name type="scientific">Mucilaginibacter oryzae</name>
    <dbReference type="NCBI Taxonomy" id="468058"/>
    <lineage>
        <taxon>Bacteria</taxon>
        <taxon>Pseudomonadati</taxon>
        <taxon>Bacteroidota</taxon>
        <taxon>Sphingobacteriia</taxon>
        <taxon>Sphingobacteriales</taxon>
        <taxon>Sphingobacteriaceae</taxon>
        <taxon>Mucilaginibacter</taxon>
    </lineage>
</organism>
<dbReference type="InterPro" id="IPR013325">
    <property type="entry name" value="RNA_pol_sigma_r2"/>
</dbReference>
<evidence type="ECO:0000259" key="5">
    <source>
        <dbReference type="Pfam" id="PF04542"/>
    </source>
</evidence>
<evidence type="ECO:0000256" key="3">
    <source>
        <dbReference type="ARBA" id="ARBA00023082"/>
    </source>
</evidence>
<dbReference type="PANTHER" id="PTHR43133:SF46">
    <property type="entry name" value="RNA POLYMERASE SIGMA-70 FACTOR ECF SUBFAMILY"/>
    <property type="match status" value="1"/>
</dbReference>
<dbReference type="InterPro" id="IPR036388">
    <property type="entry name" value="WH-like_DNA-bd_sf"/>
</dbReference>
<dbReference type="Gene3D" id="1.10.10.10">
    <property type="entry name" value="Winged helix-like DNA-binding domain superfamily/Winged helix DNA-binding domain"/>
    <property type="match status" value="1"/>
</dbReference>
<dbReference type="InterPro" id="IPR007627">
    <property type="entry name" value="RNA_pol_sigma70_r2"/>
</dbReference>
<accession>A0A316HAJ2</accession>
<dbReference type="PANTHER" id="PTHR43133">
    <property type="entry name" value="RNA POLYMERASE ECF-TYPE SIGMA FACTO"/>
    <property type="match status" value="1"/>
</dbReference>
<protein>
    <submittedName>
        <fullName evidence="7">RNA polymerase sigma-70 factor (ECF subfamily)</fullName>
    </submittedName>
</protein>
<evidence type="ECO:0000256" key="2">
    <source>
        <dbReference type="ARBA" id="ARBA00023015"/>
    </source>
</evidence>
<feature type="domain" description="RNA polymerase sigma-70 region 2" evidence="5">
    <location>
        <begin position="15"/>
        <end position="78"/>
    </location>
</feature>
<dbReference type="InterPro" id="IPR039425">
    <property type="entry name" value="RNA_pol_sigma-70-like"/>
</dbReference>
<keyword evidence="2" id="KW-0805">Transcription regulation</keyword>
<reference evidence="7 8" key="1">
    <citation type="submission" date="2018-05" db="EMBL/GenBank/DDBJ databases">
        <title>Genomic Encyclopedia of Archaeal and Bacterial Type Strains, Phase II (KMG-II): from individual species to whole genera.</title>
        <authorList>
            <person name="Goeker M."/>
        </authorList>
    </citation>
    <scope>NUCLEOTIDE SEQUENCE [LARGE SCALE GENOMIC DNA]</scope>
    <source>
        <strain evidence="7 8">DSM 19975</strain>
    </source>
</reference>
<evidence type="ECO:0000313" key="7">
    <source>
        <dbReference type="EMBL" id="PWK77061.1"/>
    </source>
</evidence>
<dbReference type="Gene3D" id="1.10.1740.10">
    <property type="match status" value="1"/>
</dbReference>
<dbReference type="Proteomes" id="UP000245678">
    <property type="component" value="Unassembled WGS sequence"/>
</dbReference>
<dbReference type="Pfam" id="PF04542">
    <property type="entry name" value="Sigma70_r2"/>
    <property type="match status" value="1"/>
</dbReference>
<evidence type="ECO:0000256" key="1">
    <source>
        <dbReference type="ARBA" id="ARBA00010641"/>
    </source>
</evidence>
<dbReference type="AlphaFoldDB" id="A0A316HAJ2"/>
<comment type="caution">
    <text evidence="7">The sequence shown here is derived from an EMBL/GenBank/DDBJ whole genome shotgun (WGS) entry which is preliminary data.</text>
</comment>
<dbReference type="Pfam" id="PF08281">
    <property type="entry name" value="Sigma70_r4_2"/>
    <property type="match status" value="1"/>
</dbReference>
<keyword evidence="3" id="KW-0731">Sigma factor</keyword>
<dbReference type="SUPFAM" id="SSF88659">
    <property type="entry name" value="Sigma3 and sigma4 domains of RNA polymerase sigma factors"/>
    <property type="match status" value="1"/>
</dbReference>
<keyword evidence="4" id="KW-0804">Transcription</keyword>
<dbReference type="InterPro" id="IPR013324">
    <property type="entry name" value="RNA_pol_sigma_r3/r4-like"/>
</dbReference>
<dbReference type="GO" id="GO:0006352">
    <property type="term" value="P:DNA-templated transcription initiation"/>
    <property type="evidence" value="ECO:0007669"/>
    <property type="project" value="InterPro"/>
</dbReference>
<feature type="domain" description="RNA polymerase sigma factor 70 region 4 type 2" evidence="6">
    <location>
        <begin position="112"/>
        <end position="164"/>
    </location>
</feature>
<comment type="similarity">
    <text evidence="1">Belongs to the sigma-70 factor family. ECF subfamily.</text>
</comment>
<keyword evidence="8" id="KW-1185">Reference proteome</keyword>
<dbReference type="SUPFAM" id="SSF88946">
    <property type="entry name" value="Sigma2 domain of RNA polymerase sigma factors"/>
    <property type="match status" value="1"/>
</dbReference>
<evidence type="ECO:0000259" key="6">
    <source>
        <dbReference type="Pfam" id="PF08281"/>
    </source>
</evidence>
<sequence length="188" mass="21726">MALVQAGEEQAFAVLARRYQETLYRHIYQRLGDEEDAKDILQNIYVSLWNNRHTVQVTDSLLPYLSRSARFSVINEYLFRKKRLAFEAYAALLIEPVSLPQEDILIAEELQQEFEQQLLKMPGAVQEVFRLSRQEGLSSREIALRLDLTEQTVRNYISTALRSLRGHLAKKDVALLLFVASAVLFPEQ</sequence>
<dbReference type="InterPro" id="IPR013249">
    <property type="entry name" value="RNA_pol_sigma70_r4_t2"/>
</dbReference>
<name>A0A316HAJ2_9SPHI</name>